<dbReference type="PANTHER" id="PTHR11707">
    <property type="entry name" value="L-ASPARAGINASE"/>
    <property type="match status" value="1"/>
</dbReference>
<keyword evidence="4" id="KW-0040">ANK repeat</keyword>
<dbReference type="GO" id="GO:0004067">
    <property type="term" value="F:asparaginase activity"/>
    <property type="evidence" value="ECO:0007669"/>
    <property type="project" value="UniProtKB-UniRule"/>
</dbReference>
<evidence type="ECO:0000259" key="8">
    <source>
        <dbReference type="Pfam" id="PF17763"/>
    </source>
</evidence>
<dbReference type="EC" id="3.5.1.1" evidence="1"/>
<feature type="domain" description="Asparaginase/glutaminase C-terminal" evidence="8">
    <location>
        <begin position="279"/>
        <end position="355"/>
    </location>
</feature>
<dbReference type="Proteomes" id="UP000814243">
    <property type="component" value="Unassembled WGS sequence"/>
</dbReference>
<organism evidence="9 10">
    <name type="scientific">Spodoptera exigua</name>
    <name type="common">Beet armyworm</name>
    <name type="synonym">Noctua fulgens</name>
    <dbReference type="NCBI Taxonomy" id="7107"/>
    <lineage>
        <taxon>Eukaryota</taxon>
        <taxon>Metazoa</taxon>
        <taxon>Ecdysozoa</taxon>
        <taxon>Arthropoda</taxon>
        <taxon>Hexapoda</taxon>
        <taxon>Insecta</taxon>
        <taxon>Pterygota</taxon>
        <taxon>Neoptera</taxon>
        <taxon>Endopterygota</taxon>
        <taxon>Lepidoptera</taxon>
        <taxon>Glossata</taxon>
        <taxon>Ditrysia</taxon>
        <taxon>Noctuoidea</taxon>
        <taxon>Noctuidae</taxon>
        <taxon>Amphipyrinae</taxon>
        <taxon>Spodoptera</taxon>
    </lineage>
</organism>
<dbReference type="PROSITE" id="PS51732">
    <property type="entry name" value="ASN_GLN_ASE_3"/>
    <property type="match status" value="1"/>
</dbReference>
<dbReference type="Gene3D" id="1.25.40.20">
    <property type="entry name" value="Ankyrin repeat-containing domain"/>
    <property type="match status" value="1"/>
</dbReference>
<dbReference type="Gene3D" id="3.40.50.1170">
    <property type="entry name" value="L-asparaginase, N-terminal domain"/>
    <property type="match status" value="1"/>
</dbReference>
<dbReference type="InterPro" id="IPR027473">
    <property type="entry name" value="L-asparaginase_C"/>
</dbReference>
<evidence type="ECO:0000256" key="5">
    <source>
        <dbReference type="PROSITE-ProRule" id="PRU10099"/>
    </source>
</evidence>
<evidence type="ECO:0000313" key="10">
    <source>
        <dbReference type="Proteomes" id="UP000814243"/>
    </source>
</evidence>
<feature type="active site" evidence="5">
    <location>
        <position position="52"/>
    </location>
</feature>
<reference evidence="9" key="1">
    <citation type="journal article" date="2021" name="G3 (Bethesda)">
        <title>Genome and transcriptome analysis of the beet armyworm Spodoptera exigua reveals targets for pest control. .</title>
        <authorList>
            <person name="Simon S."/>
            <person name="Breeschoten T."/>
            <person name="Jansen H.J."/>
            <person name="Dirks R.P."/>
            <person name="Schranz M.E."/>
            <person name="Ros V.I.D."/>
        </authorList>
    </citation>
    <scope>NUCLEOTIDE SEQUENCE</scope>
    <source>
        <strain evidence="9">TB_SE_WUR_2020</strain>
    </source>
</reference>
<dbReference type="PROSITE" id="PS50297">
    <property type="entry name" value="ANK_REP_REGION"/>
    <property type="match status" value="1"/>
</dbReference>
<dbReference type="PROSITE" id="PS50088">
    <property type="entry name" value="ANK_REPEAT"/>
    <property type="match status" value="2"/>
</dbReference>
<dbReference type="Pfam" id="PF17763">
    <property type="entry name" value="Asparaginase_C"/>
    <property type="match status" value="1"/>
</dbReference>
<feature type="binding site" evidence="3">
    <location>
        <position position="127"/>
    </location>
    <ligand>
        <name>substrate</name>
    </ligand>
</feature>
<evidence type="ECO:0000313" key="9">
    <source>
        <dbReference type="EMBL" id="KAH9643040.1"/>
    </source>
</evidence>
<dbReference type="CDD" id="cd08963">
    <property type="entry name" value="L-asparaginase_I"/>
    <property type="match status" value="1"/>
</dbReference>
<dbReference type="InterPro" id="IPR037152">
    <property type="entry name" value="L-asparaginase_N_sf"/>
</dbReference>
<dbReference type="AlphaFoldDB" id="A0A922SMB4"/>
<dbReference type="InterPro" id="IPR006034">
    <property type="entry name" value="Asparaginase/glutaminase-like"/>
</dbReference>
<dbReference type="FunFam" id="3.40.50.1170:FF:000003">
    <property type="entry name" value="60 kDa lysophospholipase"/>
    <property type="match status" value="1"/>
</dbReference>
<accession>A0A922SMB4</accession>
<evidence type="ECO:0000256" key="1">
    <source>
        <dbReference type="ARBA" id="ARBA00012920"/>
    </source>
</evidence>
<dbReference type="InterPro" id="IPR020827">
    <property type="entry name" value="Asparaginase/glutaminase_AS1"/>
</dbReference>
<dbReference type="InterPro" id="IPR027474">
    <property type="entry name" value="L-asparaginase_N"/>
</dbReference>
<comment type="caution">
    <text evidence="9">The sequence shown here is derived from an EMBL/GenBank/DDBJ whole genome shotgun (WGS) entry which is preliminary data.</text>
</comment>
<dbReference type="SUPFAM" id="SSF48403">
    <property type="entry name" value="Ankyrin repeat"/>
    <property type="match status" value="1"/>
</dbReference>
<feature type="domain" description="L-asparaginase N-terminal" evidence="7">
    <location>
        <begin position="43"/>
        <end position="259"/>
    </location>
</feature>
<feature type="active site" evidence="6">
    <location>
        <position position="158"/>
    </location>
</feature>
<dbReference type="SUPFAM" id="SSF53774">
    <property type="entry name" value="Glutaminase/Asparaginase"/>
    <property type="match status" value="1"/>
</dbReference>
<dbReference type="SMART" id="SM00870">
    <property type="entry name" value="Asparaginase"/>
    <property type="match status" value="1"/>
</dbReference>
<evidence type="ECO:0000256" key="6">
    <source>
        <dbReference type="PROSITE-ProRule" id="PRU10100"/>
    </source>
</evidence>
<dbReference type="EMBL" id="JACEFF010000163">
    <property type="protein sequence ID" value="KAH9643040.1"/>
    <property type="molecule type" value="Genomic_DNA"/>
</dbReference>
<proteinExistence type="predicted"/>
<name>A0A922SMB4_SPOEX</name>
<evidence type="ECO:0000256" key="2">
    <source>
        <dbReference type="PIRSR" id="PIRSR001220-1"/>
    </source>
</evidence>
<dbReference type="SMART" id="SM00248">
    <property type="entry name" value="ANK"/>
    <property type="match status" value="3"/>
</dbReference>
<feature type="binding site" evidence="3">
    <location>
        <begin position="158"/>
        <end position="159"/>
    </location>
    <ligand>
        <name>substrate</name>
    </ligand>
</feature>
<dbReference type="SFLD" id="SFLDS00057">
    <property type="entry name" value="Glutaminase/Asparaginase"/>
    <property type="match status" value="1"/>
</dbReference>
<protein>
    <recommendedName>
        <fullName evidence="1">asparaginase</fullName>
        <ecNumber evidence="1">3.5.1.1</ecNumber>
    </recommendedName>
</protein>
<dbReference type="Pfam" id="PF00710">
    <property type="entry name" value="Asparaginase"/>
    <property type="match status" value="1"/>
</dbReference>
<dbReference type="InterPro" id="IPR002110">
    <property type="entry name" value="Ankyrin_rpt"/>
</dbReference>
<dbReference type="PROSITE" id="PS00917">
    <property type="entry name" value="ASN_GLN_ASE_2"/>
    <property type="match status" value="1"/>
</dbReference>
<evidence type="ECO:0000256" key="3">
    <source>
        <dbReference type="PIRSR" id="PIRSR001220-2"/>
    </source>
</evidence>
<dbReference type="InterPro" id="IPR041725">
    <property type="entry name" value="L-asparaginase_I"/>
</dbReference>
<dbReference type="PRINTS" id="PR00139">
    <property type="entry name" value="ASNGLNASE"/>
</dbReference>
<dbReference type="InterPro" id="IPR036152">
    <property type="entry name" value="Asp/glu_Ase-like_sf"/>
</dbReference>
<evidence type="ECO:0000256" key="4">
    <source>
        <dbReference type="PROSITE-ProRule" id="PRU00023"/>
    </source>
</evidence>
<feature type="active site" description="O-isoaspartyl threonine intermediate" evidence="2">
    <location>
        <position position="52"/>
    </location>
</feature>
<feature type="repeat" description="ANK" evidence="4">
    <location>
        <begin position="455"/>
        <end position="487"/>
    </location>
</feature>
<dbReference type="PIRSF" id="PIRSF500176">
    <property type="entry name" value="L_ASNase"/>
    <property type="match status" value="1"/>
</dbReference>
<sequence>MAVNGDSLKKLNNIDLNKLGADLHVEFNRGRRLSKANDAGERRVLVIYTGGTIGMVKTDDGLSPGKNMFKPSIRRYPQLHDENYHQKIMKASPADKSLENFFALPKTDDVTWRILYEIKEYDPLLDSSDMTEADWIKIAKDIQADYEQYDGFVVLHGTDTLSYTASALSFMFENLGKAVVLTGSQIPIFEPRSDGVDNFVSSLIIAGGYNIPEVTIFFYGKLLRGNRTRKISVNNLFAFDSPNAVPIVKVGLEMEVNKSAIFKPTVIEKFQVHAKMSKHVAHLRLFPSISTEAVKSACQHPIQGLVMETYGAGNVPATRHDILEVIEKAVKRGVIIVNITQCATGAVAALYKTGQMMCLNIRGELTNLSSMSIEDQTLKEALGISLNIQSPKKLAEVVANVFSSLLLYGIKKGDEGIVRKLLGKTPLHEAILTGNHEMVECLLMNGANVHFKTRTGECPLITAVLREDPQIINLLLKCGAHLASADIYPVVMPLPQCLLMIPIEGEGIVTNKFSISIANNITNFLQAVLCNRPEAAEFLLRQGVDKEAKDVLGHSPADYVLKLNRRSLVTYFH</sequence>
<gene>
    <name evidence="9" type="ORF">HF086_013601</name>
</gene>
<dbReference type="InterPro" id="IPR040919">
    <property type="entry name" value="Asparaginase_C"/>
</dbReference>
<dbReference type="PIRSF" id="PIRSF001220">
    <property type="entry name" value="L-ASNase_gatD"/>
    <property type="match status" value="1"/>
</dbReference>
<dbReference type="PROSITE" id="PS00144">
    <property type="entry name" value="ASN_GLN_ASE_1"/>
    <property type="match status" value="1"/>
</dbReference>
<dbReference type="InterPro" id="IPR027475">
    <property type="entry name" value="Asparaginase/glutaminase_AS2"/>
</dbReference>
<feature type="repeat" description="ANK" evidence="4">
    <location>
        <begin position="422"/>
        <end position="454"/>
    </location>
</feature>
<evidence type="ECO:0000259" key="7">
    <source>
        <dbReference type="Pfam" id="PF00710"/>
    </source>
</evidence>
<dbReference type="PANTHER" id="PTHR11707:SF28">
    <property type="entry name" value="60 KDA LYSOPHOSPHOLIPASE"/>
    <property type="match status" value="1"/>
</dbReference>
<dbReference type="GO" id="GO:0006528">
    <property type="term" value="P:asparagine metabolic process"/>
    <property type="evidence" value="ECO:0007669"/>
    <property type="project" value="UniProtKB-ARBA"/>
</dbReference>
<dbReference type="Pfam" id="PF12796">
    <property type="entry name" value="Ank_2"/>
    <property type="match status" value="1"/>
</dbReference>
<dbReference type="InterPro" id="IPR036770">
    <property type="entry name" value="Ankyrin_rpt-contain_sf"/>
</dbReference>
<dbReference type="Gene3D" id="3.40.50.40">
    <property type="match status" value="1"/>
</dbReference>